<name>A0AAX4HB01_9ASCO</name>
<proteinExistence type="predicted"/>
<sequence>MTTDVVETPPSLVPDAPPALPPRDEKPNIKPIYGMSTSLSTTFIFRQSEAYGMPRMSPQTSVYTTSPLDFDELVASLEEKDDYWLDVIGCYNDAFVRRNNIPDIEERILKGIPDSLRGAVYARVLQIKTSVDKGTYANLLKSASGAKTDDAEIPLDKVDEDAYELLRVFEFCIRESAPIAHQESRHRTYHFIAGLTPLLQKHSGLENHDVLSLLFRFAELYQRFPIDEFAYKGSRALEDVAKDQFLQIVTQGINIEELMKKFLAEFYVLLSDDAVKLKVLDFIVFEGFDSLIRLIVAQFVLQEREITAKNGTELAKYLLREGLFSSMDMQTLQEWIKIEFPLIVYENEYHLMNANAISSNDQELSNLKEVYDDLVTKKNEMIEKLSSLRKTHSEIQSQNDDFKDQLEKAEGERTKLTEMFSDLQERYSRLTMQENLQNTVKANEDISKSNSELELQINELEAAVEKKKAKLAKHAR</sequence>
<organism evidence="3 4">
    <name type="scientific">Australozyma saopauloensis</name>
    <dbReference type="NCBI Taxonomy" id="291208"/>
    <lineage>
        <taxon>Eukaryota</taxon>
        <taxon>Fungi</taxon>
        <taxon>Dikarya</taxon>
        <taxon>Ascomycota</taxon>
        <taxon>Saccharomycotina</taxon>
        <taxon>Pichiomycetes</taxon>
        <taxon>Metschnikowiaceae</taxon>
        <taxon>Australozyma</taxon>
    </lineage>
</organism>
<protein>
    <recommendedName>
        <fullName evidence="5">Oxidant-induced cell-cycle arrest protein 5</fullName>
    </recommendedName>
</protein>
<dbReference type="KEGG" id="asau:88174139"/>
<keyword evidence="1" id="KW-0175">Coiled coil</keyword>
<evidence type="ECO:0000256" key="1">
    <source>
        <dbReference type="SAM" id="Coils"/>
    </source>
</evidence>
<dbReference type="AlphaFoldDB" id="A0AAX4HB01"/>
<feature type="compositionally biased region" description="Pro residues" evidence="2">
    <location>
        <begin position="11"/>
        <end position="21"/>
    </location>
</feature>
<evidence type="ECO:0000256" key="2">
    <source>
        <dbReference type="SAM" id="MobiDB-lite"/>
    </source>
</evidence>
<feature type="region of interest" description="Disordered" evidence="2">
    <location>
        <begin position="1"/>
        <end position="28"/>
    </location>
</feature>
<evidence type="ECO:0008006" key="5">
    <source>
        <dbReference type="Google" id="ProtNLM"/>
    </source>
</evidence>
<accession>A0AAX4HB01</accession>
<dbReference type="RefSeq" id="XP_062878130.1">
    <property type="nucleotide sequence ID" value="XM_063022060.1"/>
</dbReference>
<dbReference type="EMBL" id="CP138897">
    <property type="protein sequence ID" value="WPK25748.1"/>
    <property type="molecule type" value="Genomic_DNA"/>
</dbReference>
<keyword evidence="4" id="KW-1185">Reference proteome</keyword>
<evidence type="ECO:0000313" key="4">
    <source>
        <dbReference type="Proteomes" id="UP001338582"/>
    </source>
</evidence>
<dbReference type="GeneID" id="88174139"/>
<feature type="coiled-coil region" evidence="1">
    <location>
        <begin position="364"/>
        <end position="470"/>
    </location>
</feature>
<dbReference type="Gene3D" id="1.10.287.1490">
    <property type="match status" value="1"/>
</dbReference>
<evidence type="ECO:0000313" key="3">
    <source>
        <dbReference type="EMBL" id="WPK25748.1"/>
    </source>
</evidence>
<dbReference type="Proteomes" id="UP001338582">
    <property type="component" value="Chromosome 4"/>
</dbReference>
<gene>
    <name evidence="3" type="ORF">PUMCH_003075</name>
</gene>
<reference evidence="3 4" key="1">
    <citation type="submission" date="2023-10" db="EMBL/GenBank/DDBJ databases">
        <title>Draft Genome Sequence of Candida saopaulonensis from a very Premature Infant with Sepsis.</title>
        <authorList>
            <person name="Ning Y."/>
            <person name="Dai R."/>
            <person name="Xiao M."/>
            <person name="Xu Y."/>
            <person name="Yan Q."/>
            <person name="Zhang L."/>
        </authorList>
    </citation>
    <scope>NUCLEOTIDE SEQUENCE [LARGE SCALE GENOMIC DNA]</scope>
    <source>
        <strain evidence="3 4">19XY460</strain>
    </source>
</reference>